<dbReference type="InterPro" id="IPR000160">
    <property type="entry name" value="GGDEF_dom"/>
</dbReference>
<dbReference type="OrthoDB" id="9759607at2"/>
<dbReference type="InterPro" id="IPR035965">
    <property type="entry name" value="PAS-like_dom_sf"/>
</dbReference>
<dbReference type="InterPro" id="IPR013656">
    <property type="entry name" value="PAS_4"/>
</dbReference>
<dbReference type="PROSITE" id="PS50112">
    <property type="entry name" value="PAS"/>
    <property type="match status" value="2"/>
</dbReference>
<dbReference type="SUPFAM" id="SSF55073">
    <property type="entry name" value="Nucleotide cyclase"/>
    <property type="match status" value="1"/>
</dbReference>
<evidence type="ECO:0000259" key="2">
    <source>
        <dbReference type="PROSITE" id="PS50113"/>
    </source>
</evidence>
<dbReference type="PROSITE" id="PS50887">
    <property type="entry name" value="GGDEF"/>
    <property type="match status" value="1"/>
</dbReference>
<dbReference type="SMART" id="SM00267">
    <property type="entry name" value="GGDEF"/>
    <property type="match status" value="1"/>
</dbReference>
<dbReference type="PANTHER" id="PTHR44757:SF2">
    <property type="entry name" value="BIOFILM ARCHITECTURE MAINTENANCE PROTEIN MBAA"/>
    <property type="match status" value="1"/>
</dbReference>
<dbReference type="FunFam" id="3.30.70.270:FF:000001">
    <property type="entry name" value="Diguanylate cyclase domain protein"/>
    <property type="match status" value="1"/>
</dbReference>
<accession>A0A8J3F5H2</accession>
<dbReference type="Pfam" id="PF08448">
    <property type="entry name" value="PAS_4"/>
    <property type="match status" value="1"/>
</dbReference>
<dbReference type="AlphaFoldDB" id="A0A8J3F5H2"/>
<dbReference type="InterPro" id="IPR000014">
    <property type="entry name" value="PAS"/>
</dbReference>
<reference evidence="5" key="1">
    <citation type="journal article" date="2019" name="Int. J. Syst. Evol. Microbiol.">
        <title>The Global Catalogue of Microorganisms (GCM) 10K type strain sequencing project: providing services to taxonomists for standard genome sequencing and annotation.</title>
        <authorList>
            <consortium name="The Broad Institute Genomics Platform"/>
            <consortium name="The Broad Institute Genome Sequencing Center for Infectious Disease"/>
            <person name="Wu L."/>
            <person name="Ma J."/>
        </authorList>
    </citation>
    <scope>NUCLEOTIDE SEQUENCE [LARGE SCALE GENOMIC DNA]</scope>
    <source>
        <strain evidence="5">CGMCC 1.14993</strain>
    </source>
</reference>
<dbReference type="InterPro" id="IPR052155">
    <property type="entry name" value="Biofilm_reg_signaling"/>
</dbReference>
<evidence type="ECO:0000259" key="1">
    <source>
        <dbReference type="PROSITE" id="PS50112"/>
    </source>
</evidence>
<dbReference type="Gene3D" id="3.30.450.20">
    <property type="entry name" value="PAS domain"/>
    <property type="match status" value="3"/>
</dbReference>
<dbReference type="InterPro" id="IPR029787">
    <property type="entry name" value="Nucleotide_cyclase"/>
</dbReference>
<comment type="caution">
    <text evidence="4">The sequence shown here is derived from an EMBL/GenBank/DDBJ whole genome shotgun (WGS) entry which is preliminary data.</text>
</comment>
<dbReference type="InterPro" id="IPR000700">
    <property type="entry name" value="PAS-assoc_C"/>
</dbReference>
<dbReference type="Gene3D" id="3.30.70.270">
    <property type="match status" value="1"/>
</dbReference>
<feature type="domain" description="PAC" evidence="2">
    <location>
        <begin position="224"/>
        <end position="276"/>
    </location>
</feature>
<dbReference type="SMART" id="SM00086">
    <property type="entry name" value="PAC"/>
    <property type="match status" value="3"/>
</dbReference>
<dbReference type="GO" id="GO:0006355">
    <property type="term" value="P:regulation of DNA-templated transcription"/>
    <property type="evidence" value="ECO:0007669"/>
    <property type="project" value="InterPro"/>
</dbReference>
<dbReference type="PANTHER" id="PTHR44757">
    <property type="entry name" value="DIGUANYLATE CYCLASE DGCP"/>
    <property type="match status" value="1"/>
</dbReference>
<dbReference type="InterPro" id="IPR001610">
    <property type="entry name" value="PAC"/>
</dbReference>
<feature type="domain" description="PAS" evidence="1">
    <location>
        <begin position="151"/>
        <end position="221"/>
    </location>
</feature>
<dbReference type="InterPro" id="IPR013655">
    <property type="entry name" value="PAS_fold_3"/>
</dbReference>
<dbReference type="Pfam" id="PF08447">
    <property type="entry name" value="PAS_3"/>
    <property type="match status" value="1"/>
</dbReference>
<dbReference type="SUPFAM" id="SSF55785">
    <property type="entry name" value="PYP-like sensor domain (PAS domain)"/>
    <property type="match status" value="3"/>
</dbReference>
<dbReference type="NCBIfam" id="TIGR00229">
    <property type="entry name" value="sensory_box"/>
    <property type="match status" value="2"/>
</dbReference>
<feature type="domain" description="GGDEF" evidence="3">
    <location>
        <begin position="434"/>
        <end position="567"/>
    </location>
</feature>
<dbReference type="CDD" id="cd01949">
    <property type="entry name" value="GGDEF"/>
    <property type="match status" value="1"/>
</dbReference>
<dbReference type="EMBL" id="BMHB01000004">
    <property type="protein sequence ID" value="GGI17901.1"/>
    <property type="molecule type" value="Genomic_DNA"/>
</dbReference>
<proteinExistence type="predicted"/>
<dbReference type="CDD" id="cd00130">
    <property type="entry name" value="PAS"/>
    <property type="match status" value="2"/>
</dbReference>
<dbReference type="InterPro" id="IPR043128">
    <property type="entry name" value="Rev_trsase/Diguanyl_cyclase"/>
</dbReference>
<protein>
    <recommendedName>
        <fullName evidence="6">Diguanylate cyclase</fullName>
    </recommendedName>
</protein>
<dbReference type="NCBIfam" id="TIGR00254">
    <property type="entry name" value="GGDEF"/>
    <property type="match status" value="1"/>
</dbReference>
<dbReference type="Pfam" id="PF00989">
    <property type="entry name" value="PAS"/>
    <property type="match status" value="1"/>
</dbReference>
<name>A0A8J3F5H2_9BACI</name>
<feature type="domain" description="PAC" evidence="2">
    <location>
        <begin position="350"/>
        <end position="402"/>
    </location>
</feature>
<sequence>MIKSEDLNDSIELFLHIFNSMSDLMFILTVDEHQDFRYFFTNEAACNFTGLTQEYYGERMENFLPNLVFEFIKGKYCEAITKKKTVHYIEQFSIPFLTGRVQINVPSNLELEYFESTITPVFNVSGICTHVLVIVRDITKQKQKETDLKRAKEQFELVWNSTADAMYTFNKDENFVNINNSFENLFGWKREEIVNNKSISIIPNDEKGVLDKIIETVKNGEKVPTHNVQRITKDGTIIDVLASYSPIYDEKGNWDGAVAVYKDISEQIHNLNKLEKSEERYRIITEYSSDIIKVTDSKGIVRYASPSIYYQLGVKPETTYNKSIISNVYPEDYEAFEEMLNEIILTCKPASVEFRRLNSKDEAVWFHTIGTPVLDELNNIERIIFVARNISVRKTYEEKLKQLALYDSLTGQPNRRNFYNILKKEIQHAKQSESTFSLMMLDLDRFKQINDTMGHDVGDELLKGFSYRIRSCLREQDILARLGGDEFVILMPKISNKDEAFKMANRIIDSLQKDWEFGDFRFTTTSSIGMTFFPPYHQNLKMLLKRADIALYKAKKAGRNNFQEYQDSEIEEIIYEK</sequence>
<evidence type="ECO:0000313" key="5">
    <source>
        <dbReference type="Proteomes" id="UP000626244"/>
    </source>
</evidence>
<dbReference type="Proteomes" id="UP000626244">
    <property type="component" value="Unassembled WGS sequence"/>
</dbReference>
<dbReference type="RefSeq" id="WP_088003110.1">
    <property type="nucleotide sequence ID" value="NZ_BMHB01000004.1"/>
</dbReference>
<gene>
    <name evidence="4" type="ORF">GCM10007380_40250</name>
</gene>
<feature type="domain" description="PAS" evidence="1">
    <location>
        <begin position="277"/>
        <end position="344"/>
    </location>
</feature>
<feature type="domain" description="PAC" evidence="2">
    <location>
        <begin position="97"/>
        <end position="150"/>
    </location>
</feature>
<evidence type="ECO:0000313" key="4">
    <source>
        <dbReference type="EMBL" id="GGI17901.1"/>
    </source>
</evidence>
<keyword evidence="5" id="KW-1185">Reference proteome</keyword>
<dbReference type="PROSITE" id="PS50113">
    <property type="entry name" value="PAC"/>
    <property type="match status" value="3"/>
</dbReference>
<dbReference type="SMART" id="SM00091">
    <property type="entry name" value="PAS"/>
    <property type="match status" value="3"/>
</dbReference>
<evidence type="ECO:0008006" key="6">
    <source>
        <dbReference type="Google" id="ProtNLM"/>
    </source>
</evidence>
<organism evidence="4 5">
    <name type="scientific">Gottfriedia solisilvae</name>
    <dbReference type="NCBI Taxonomy" id="1516104"/>
    <lineage>
        <taxon>Bacteria</taxon>
        <taxon>Bacillati</taxon>
        <taxon>Bacillota</taxon>
        <taxon>Bacilli</taxon>
        <taxon>Bacillales</taxon>
        <taxon>Bacillaceae</taxon>
        <taxon>Gottfriedia</taxon>
    </lineage>
</organism>
<evidence type="ECO:0000259" key="3">
    <source>
        <dbReference type="PROSITE" id="PS50887"/>
    </source>
</evidence>
<dbReference type="InterPro" id="IPR013767">
    <property type="entry name" value="PAS_fold"/>
</dbReference>
<dbReference type="Pfam" id="PF00990">
    <property type="entry name" value="GGDEF"/>
    <property type="match status" value="1"/>
</dbReference>